<feature type="compositionally biased region" description="Polar residues" evidence="2">
    <location>
        <begin position="625"/>
        <end position="638"/>
    </location>
</feature>
<feature type="region of interest" description="Disordered" evidence="2">
    <location>
        <begin position="793"/>
        <end position="996"/>
    </location>
</feature>
<feature type="compositionally biased region" description="Polar residues" evidence="2">
    <location>
        <begin position="104"/>
        <end position="113"/>
    </location>
</feature>
<organism evidence="4 5">
    <name type="scientific">Monosporascus ibericus</name>
    <dbReference type="NCBI Taxonomy" id="155417"/>
    <lineage>
        <taxon>Eukaryota</taxon>
        <taxon>Fungi</taxon>
        <taxon>Dikarya</taxon>
        <taxon>Ascomycota</taxon>
        <taxon>Pezizomycotina</taxon>
        <taxon>Sordariomycetes</taxon>
        <taxon>Xylariomycetidae</taxon>
        <taxon>Xylariales</taxon>
        <taxon>Xylariales incertae sedis</taxon>
        <taxon>Monosporascus</taxon>
    </lineage>
</organism>
<sequence length="1493" mass="163231">MSSRSDSTLPATRRPRKSTGHSPVRKRMEKENITVDVASSLAGNGGRKKSRSKSMGPGGLDVLKSGSGNRRVSLAVPARPPPRSILKPTVPILPEIPPHKPKSSTRNAAQSPAVQGAENLPNPFQTDDSASSGTKIALRTEEEQQAAAREREERERVQLENEINDRREARRKSLANRRVSFAAEATLHTFHEVEYMQDSTTSTDSTRRRSSLAARSSAPAPADSDPSEPPSTPPEQVEDVVPESPDHQRDLHQKKNRRRSSVMSFNNPADDTLASSIYSSDSEATEGVIETHEEIGSDSGSDSDADGVSMDLDVDEVTGTSVASAATARSGFTEDSSSTLEDALRLAANRAVTQSLDEEEEIIPSFGWARKPAPKQTSPSRDQENNQQQVKPNPIDDDEDQGGGEMDMDMDMDMEMTKPVGGIIMAQDGPQNDDAQDEELSMDVTRVLGRILPQRSKQSVTEQNSPDKPEGLAMDEATMEFTTAIGSIRPGSQAQEDLLGLEEDEDMSMELTAVMGTVFPGNKNNAGRRKSAVPRRRTLAARDDEATMDMTVGMGRIISAGDEGGGEGDATMGMDITTAIGGIIKGPIPVKDRTKAKHLMEEEVDKSDSTPILNSPSKRRISEVIGTTRTSDTGSPSLSAFRGQGLRRSTNRRVSSSPKRAQPQPAFIGSSPQSSSPLKVGTPQSSSPLKAGTPQSQAQSSPSKTPPSKNTPKNRPSPSRRGASASGSTPKSASKKVPALFQVNPATGVSTPQVVLTPQIRRLSGLGADRPGLGSPKVTELLERRSSIGEAADDFVPGSARGATRGVTFADPRVLEEEIDKEREGEADKENGRSILEREANGADEDNNTATLKDMISSMTPKKNPLKGRKSLHVGSASGLLGKRPAELDEDEDDTDERGGVKRLKGRQSSPVKNVRLHAPPTAAETTGRLTRSTRSALEEAGANSTTARSSLSPKRGSKAAPSPEGKGRFRNVESDQATNTLNFEDAPAIENPEVPEDGERIHLQDFLNMTNIRFMELTTTKRRHTQAPTSHRESDGPVKEDLSLERCVVAGACTVPMLELYQHSCRELKKYISEGRRIVREIEMETLEENPPLFKEYMSATPEFKLLMDNQFKNVKTHARLLSKAMWYEWRTQLQDGLKEGLVKIAEGMTSDEQLLQKEQKLLDSALPALSERLEALQTEHDNLQAIAQELADCDPEDLEAARADLTEVDADVRAKMQKIEELHQQLIDTEATIGEMTGKKQQCLTEIKEAEKIREECRGWTSNEISSLKAKVEDLEKQHGWAITGIADTTVSMSYQREIELVFDIASFRGAKPNSRIDLWYIAANRERNPQPASPEKEFFVQCIRDHVRGVAQAQTRISDLLKVVSAAWRKANLVTENMRLLDSTFQTNVTRTSDASIAIRSTLLLVPLETKVEITLGLHGQSTPEGVEVSIIPQAQVVYGEHFKVEKVVEYLATRIGNRVVAKEEEQGQVESWSDAIVELHERLLARGRK</sequence>
<evidence type="ECO:0000259" key="3">
    <source>
        <dbReference type="SMART" id="SM00787"/>
    </source>
</evidence>
<feature type="compositionally biased region" description="Acidic residues" evidence="2">
    <location>
        <begin position="395"/>
        <end position="410"/>
    </location>
</feature>
<feature type="compositionally biased region" description="Polar residues" evidence="2">
    <location>
        <begin position="1"/>
        <end position="10"/>
    </location>
</feature>
<feature type="compositionally biased region" description="Polar residues" evidence="2">
    <location>
        <begin position="375"/>
        <end position="391"/>
    </location>
</feature>
<evidence type="ECO:0000313" key="4">
    <source>
        <dbReference type="EMBL" id="RYP09121.1"/>
    </source>
</evidence>
<dbReference type="Pfam" id="PF08317">
    <property type="entry name" value="Spc7"/>
    <property type="match status" value="1"/>
</dbReference>
<keyword evidence="5" id="KW-1185">Reference proteome</keyword>
<feature type="compositionally biased region" description="Basic residues" evidence="2">
    <location>
        <begin position="13"/>
        <end position="25"/>
    </location>
</feature>
<feature type="compositionally biased region" description="Low complexity" evidence="2">
    <location>
        <begin position="211"/>
        <end position="224"/>
    </location>
</feature>
<comment type="caution">
    <text evidence="4">The sequence shown here is derived from an EMBL/GenBank/DDBJ whole genome shotgun (WGS) entry which is preliminary data.</text>
</comment>
<dbReference type="Pfam" id="PF15402">
    <property type="entry name" value="MELT_2"/>
    <property type="match status" value="6"/>
</dbReference>
<feature type="compositionally biased region" description="Basic and acidic residues" evidence="2">
    <location>
        <begin position="244"/>
        <end position="253"/>
    </location>
</feature>
<keyword evidence="1" id="KW-0175">Coiled coil</keyword>
<feature type="compositionally biased region" description="Polar residues" evidence="2">
    <location>
        <begin position="943"/>
        <end position="953"/>
    </location>
</feature>
<dbReference type="EMBL" id="QJNU01000046">
    <property type="protein sequence ID" value="RYP09121.1"/>
    <property type="molecule type" value="Genomic_DNA"/>
</dbReference>
<feature type="compositionally biased region" description="Polar residues" evidence="2">
    <location>
        <begin position="924"/>
        <end position="936"/>
    </location>
</feature>
<feature type="domain" description="Spc7 kinetochore protein" evidence="3">
    <location>
        <begin position="991"/>
        <end position="1306"/>
    </location>
</feature>
<protein>
    <recommendedName>
        <fullName evidence="3">Spc7 kinetochore protein domain-containing protein</fullName>
    </recommendedName>
</protein>
<dbReference type="SMART" id="SM01315">
    <property type="entry name" value="Spc7_N"/>
    <property type="match status" value="1"/>
</dbReference>
<dbReference type="GO" id="GO:1990758">
    <property type="term" value="P:mitotic sister chromatid biorientation"/>
    <property type="evidence" value="ECO:0007669"/>
    <property type="project" value="TreeGrafter"/>
</dbReference>
<dbReference type="OrthoDB" id="5592879at2759"/>
<name>A0A4Q4TPC4_9PEZI</name>
<feature type="coiled-coil region" evidence="1">
    <location>
        <begin position="1168"/>
        <end position="1227"/>
    </location>
</feature>
<feature type="compositionally biased region" description="Polar residues" evidence="2">
    <location>
        <begin position="261"/>
        <end position="282"/>
    </location>
</feature>
<evidence type="ECO:0000256" key="1">
    <source>
        <dbReference type="SAM" id="Coils"/>
    </source>
</evidence>
<evidence type="ECO:0000313" key="5">
    <source>
        <dbReference type="Proteomes" id="UP000293360"/>
    </source>
</evidence>
<proteinExistence type="predicted"/>
<feature type="compositionally biased region" description="Basic and acidic residues" evidence="2">
    <location>
        <begin position="813"/>
        <end position="841"/>
    </location>
</feature>
<dbReference type="PANTHER" id="PTHR28260">
    <property type="entry name" value="SPINDLE POLE BODY COMPONENT SPC105"/>
    <property type="match status" value="1"/>
</dbReference>
<dbReference type="GO" id="GO:0000776">
    <property type="term" value="C:kinetochore"/>
    <property type="evidence" value="ECO:0007669"/>
    <property type="project" value="TreeGrafter"/>
</dbReference>
<reference evidence="4 5" key="1">
    <citation type="submission" date="2018-06" db="EMBL/GenBank/DDBJ databases">
        <title>Complete Genomes of Monosporascus.</title>
        <authorList>
            <person name="Robinson A.J."/>
            <person name="Natvig D.O."/>
        </authorList>
    </citation>
    <scope>NUCLEOTIDE SEQUENCE [LARGE SCALE GENOMIC DNA]</scope>
    <source>
        <strain evidence="4 5">CBS 110550</strain>
    </source>
</reference>
<feature type="compositionally biased region" description="Polar residues" evidence="2">
    <location>
        <begin position="670"/>
        <end position="688"/>
    </location>
</feature>
<feature type="region of interest" description="Disordered" evidence="2">
    <location>
        <begin position="1"/>
        <end position="309"/>
    </location>
</feature>
<dbReference type="Proteomes" id="UP000293360">
    <property type="component" value="Unassembled WGS sequence"/>
</dbReference>
<gene>
    <name evidence="4" type="ORF">DL764_001488</name>
</gene>
<feature type="compositionally biased region" description="Low complexity" evidence="2">
    <location>
        <begin position="693"/>
        <end position="728"/>
    </location>
</feature>
<dbReference type="InterPro" id="IPR033338">
    <property type="entry name" value="Spc105/Spc7"/>
</dbReference>
<accession>A0A4Q4TPC4</accession>
<feature type="compositionally biased region" description="Low complexity" evidence="2">
    <location>
        <begin position="297"/>
        <end position="309"/>
    </location>
</feature>
<dbReference type="PANTHER" id="PTHR28260:SF1">
    <property type="entry name" value="SPINDLE POLE BODY COMPONENT SPC105"/>
    <property type="match status" value="1"/>
</dbReference>
<feature type="compositionally biased region" description="Basic and acidic residues" evidence="2">
    <location>
        <begin position="138"/>
        <end position="168"/>
    </location>
</feature>
<dbReference type="GO" id="GO:0007094">
    <property type="term" value="P:mitotic spindle assembly checkpoint signaling"/>
    <property type="evidence" value="ECO:0007669"/>
    <property type="project" value="TreeGrafter"/>
</dbReference>
<feature type="region of interest" description="Disordered" evidence="2">
    <location>
        <begin position="600"/>
        <end position="739"/>
    </location>
</feature>
<feature type="compositionally biased region" description="Polar residues" evidence="2">
    <location>
        <begin position="122"/>
        <end position="134"/>
    </location>
</feature>
<dbReference type="SMART" id="SM00787">
    <property type="entry name" value="Spc7"/>
    <property type="match status" value="1"/>
</dbReference>
<dbReference type="Pfam" id="PF18210">
    <property type="entry name" value="Knl1_RWD_C"/>
    <property type="match status" value="1"/>
</dbReference>
<feature type="region of interest" description="Disordered" evidence="2">
    <location>
        <begin position="356"/>
        <end position="410"/>
    </location>
</feature>
<dbReference type="STRING" id="155417.A0A4Q4TPC4"/>
<dbReference type="InterPro" id="IPR013253">
    <property type="entry name" value="Spc7_domain"/>
</dbReference>
<dbReference type="GO" id="GO:0034501">
    <property type="term" value="P:protein localization to kinetochore"/>
    <property type="evidence" value="ECO:0007669"/>
    <property type="project" value="TreeGrafter"/>
</dbReference>
<evidence type="ECO:0000256" key="2">
    <source>
        <dbReference type="SAM" id="MobiDB-lite"/>
    </source>
</evidence>
<dbReference type="InterPro" id="IPR040850">
    <property type="entry name" value="Knl1_RWD_C"/>
</dbReference>